<proteinExistence type="predicted"/>
<evidence type="ECO:0000256" key="1">
    <source>
        <dbReference type="PIRSR" id="PIRSR000808-1"/>
    </source>
</evidence>
<dbReference type="PANTHER" id="PTHR42763:SF2">
    <property type="entry name" value="ADP-GLUCOSE PHOSPHORYLASE"/>
    <property type="match status" value="1"/>
</dbReference>
<dbReference type="GO" id="GO:0008108">
    <property type="term" value="F:UDP-glucose:hexose-1-phosphate uridylyltransferase activity"/>
    <property type="evidence" value="ECO:0007669"/>
    <property type="project" value="InterPro"/>
</dbReference>
<dbReference type="PANTHER" id="PTHR42763">
    <property type="entry name" value="ADP-GLUCOSE PHOSPHORYLASE"/>
    <property type="match status" value="1"/>
</dbReference>
<gene>
    <name evidence="3" type="ORF">COV54_02715</name>
</gene>
<evidence type="ECO:0000313" key="4">
    <source>
        <dbReference type="Proteomes" id="UP000228867"/>
    </source>
</evidence>
<protein>
    <recommendedName>
        <fullName evidence="2">DUF4921 domain-containing protein</fullName>
    </recommendedName>
</protein>
<accession>A0A2H0NBV7</accession>
<dbReference type="InterPro" id="IPR032576">
    <property type="entry name" value="DUF4921"/>
</dbReference>
<comment type="caution">
    <text evidence="3">The sequence shown here is derived from an EMBL/GenBank/DDBJ whole genome shotgun (WGS) entry which is preliminary data.</text>
</comment>
<feature type="active site" description="Tele-UMP-histidine intermediate" evidence="1">
    <location>
        <position position="170"/>
    </location>
</feature>
<dbReference type="InterPro" id="IPR001937">
    <property type="entry name" value="GalP_UDPtransf1"/>
</dbReference>
<dbReference type="Proteomes" id="UP000228867">
    <property type="component" value="Unassembled WGS sequence"/>
</dbReference>
<dbReference type="Pfam" id="PF16268">
    <property type="entry name" value="DUF4921"/>
    <property type="match status" value="1"/>
</dbReference>
<organism evidence="3 4">
    <name type="scientific">Candidatus Jorgensenbacteria bacterium CG11_big_fil_rev_8_21_14_0_20_38_23</name>
    <dbReference type="NCBI Taxonomy" id="1974594"/>
    <lineage>
        <taxon>Bacteria</taxon>
        <taxon>Candidatus Joergenseniibacteriota</taxon>
    </lineage>
</organism>
<sequence length="335" mass="38619">MENSELRQDLVSGDWVIIAPGRLRRPDQFLKKKVKQIVPSKKTCPFEGKKFLKRIEGKIILRWPETGPAKILIFPNDYPVLNHLVIPQKGKIVLKKEGPYNVVEGRGRHDLVVTNSHFKDFFELSLEEAIQVLVAFRDRYLMLAGNKNLAYVSIFHNWGTLAGASVYHPHYQIISLPVVPPDVSHSLAGSDRYFKEHHSCVHCAIIDWEKKEKKRIIAENKDAIAFAPFVSRNPFEVRVFLKKHQPYFENTPDGELRGVAIILRQVLHLLKKNLNGPDYNFFIHTSPLKNKRAYQHYHWHMEILPKFSIQAGFELGTGIEINVIDPDLAAKILRK</sequence>
<dbReference type="InterPro" id="IPR053177">
    <property type="entry name" value="ADP-glucose_phosphorylase"/>
</dbReference>
<dbReference type="EMBL" id="PCWR01000057">
    <property type="protein sequence ID" value="PIR06371.1"/>
    <property type="molecule type" value="Genomic_DNA"/>
</dbReference>
<dbReference type="GO" id="GO:0008270">
    <property type="term" value="F:zinc ion binding"/>
    <property type="evidence" value="ECO:0007669"/>
    <property type="project" value="InterPro"/>
</dbReference>
<evidence type="ECO:0000313" key="3">
    <source>
        <dbReference type="EMBL" id="PIR06371.1"/>
    </source>
</evidence>
<dbReference type="InterPro" id="IPR036265">
    <property type="entry name" value="HIT-like_sf"/>
</dbReference>
<dbReference type="Gene3D" id="3.30.428.10">
    <property type="entry name" value="HIT-like"/>
    <property type="match status" value="2"/>
</dbReference>
<name>A0A2H0NBV7_9BACT</name>
<feature type="domain" description="DUF4921" evidence="2">
    <location>
        <begin position="143"/>
        <end position="327"/>
    </location>
</feature>
<evidence type="ECO:0000259" key="2">
    <source>
        <dbReference type="Pfam" id="PF16268"/>
    </source>
</evidence>
<dbReference type="GO" id="GO:0006012">
    <property type="term" value="P:galactose metabolic process"/>
    <property type="evidence" value="ECO:0007669"/>
    <property type="project" value="InterPro"/>
</dbReference>
<dbReference type="SUPFAM" id="SSF54197">
    <property type="entry name" value="HIT-like"/>
    <property type="match status" value="2"/>
</dbReference>
<dbReference type="PIRSF" id="PIRSF000808">
    <property type="entry name" value="GalT"/>
    <property type="match status" value="1"/>
</dbReference>
<reference evidence="3 4" key="1">
    <citation type="submission" date="2017-09" db="EMBL/GenBank/DDBJ databases">
        <title>Depth-based differentiation of microbial function through sediment-hosted aquifers and enrichment of novel symbionts in the deep terrestrial subsurface.</title>
        <authorList>
            <person name="Probst A.J."/>
            <person name="Ladd B."/>
            <person name="Jarett J.K."/>
            <person name="Geller-Mcgrath D.E."/>
            <person name="Sieber C.M."/>
            <person name="Emerson J.B."/>
            <person name="Anantharaman K."/>
            <person name="Thomas B.C."/>
            <person name="Malmstrom R."/>
            <person name="Stieglmeier M."/>
            <person name="Klingl A."/>
            <person name="Woyke T."/>
            <person name="Ryan C.M."/>
            <person name="Banfield J.F."/>
        </authorList>
    </citation>
    <scope>NUCLEOTIDE SEQUENCE [LARGE SCALE GENOMIC DNA]</scope>
    <source>
        <strain evidence="3">CG11_big_fil_rev_8_21_14_0_20_38_23</strain>
    </source>
</reference>
<dbReference type="AlphaFoldDB" id="A0A2H0NBV7"/>